<keyword evidence="2" id="KW-1185">Reference proteome</keyword>
<dbReference type="RefSeq" id="WP_149774193.1">
    <property type="nucleotide sequence ID" value="NZ_FQVK01000001.1"/>
</dbReference>
<organism evidence="1 2">
    <name type="scientific">Ruegeria intermedia</name>
    <dbReference type="NCBI Taxonomy" id="996115"/>
    <lineage>
        <taxon>Bacteria</taxon>
        <taxon>Pseudomonadati</taxon>
        <taxon>Pseudomonadota</taxon>
        <taxon>Alphaproteobacteria</taxon>
        <taxon>Rhodobacterales</taxon>
        <taxon>Roseobacteraceae</taxon>
        <taxon>Ruegeria</taxon>
    </lineage>
</organism>
<dbReference type="EMBL" id="FQVK01000001">
    <property type="protein sequence ID" value="SHE33596.1"/>
    <property type="molecule type" value="Genomic_DNA"/>
</dbReference>
<dbReference type="AlphaFoldDB" id="A0A1M4SN36"/>
<sequence>MNEAWSPLEPEDSGFVAQSRMDYIYFLEQMAEPPRVAFESRMDLEKWLTDEFYNYEVQPLFGGKNAIRVEITDQRFTYLEQVWVKNSYSDYRKAMKFVAKNSIMFMT</sequence>
<gene>
    <name evidence="1" type="ORF">SAMN05444279_101195</name>
</gene>
<evidence type="ECO:0000313" key="2">
    <source>
        <dbReference type="Proteomes" id="UP000325134"/>
    </source>
</evidence>
<evidence type="ECO:0000313" key="1">
    <source>
        <dbReference type="EMBL" id="SHE33596.1"/>
    </source>
</evidence>
<accession>A0A1M4SN36</accession>
<proteinExistence type="predicted"/>
<reference evidence="1 2" key="1">
    <citation type="submission" date="2016-11" db="EMBL/GenBank/DDBJ databases">
        <authorList>
            <person name="Varghese N."/>
            <person name="Submissions S."/>
        </authorList>
    </citation>
    <scope>NUCLEOTIDE SEQUENCE [LARGE SCALE GENOMIC DNA]</scope>
    <source>
        <strain evidence="1 2">DSM 29341</strain>
    </source>
</reference>
<dbReference type="Proteomes" id="UP000325134">
    <property type="component" value="Unassembled WGS sequence"/>
</dbReference>
<protein>
    <submittedName>
        <fullName evidence="1">Uncharacterized protein</fullName>
    </submittedName>
</protein>
<dbReference type="OrthoDB" id="4411089at2"/>
<name>A0A1M4SN36_9RHOB</name>